<name>A0A3B0XPS9_9ZZZZ</name>
<gene>
    <name evidence="1" type="ORF">MNBD_GAMMA11-3224</name>
</gene>
<sequence>MMSLENDRDGVSLDKVLIMKILNKLFLIMCVSGAALLFSQQVQAETGLHAYANMSKTIASLDKKKQWIELSETQFAYDSSTIITDYKGRPVTADALKKGVLITIKLDASQKYIGRPLLSEIHIESFGYE</sequence>
<protein>
    <recommendedName>
        <fullName evidence="2">DUF5666 domain-containing protein</fullName>
    </recommendedName>
</protein>
<reference evidence="1" key="1">
    <citation type="submission" date="2018-06" db="EMBL/GenBank/DDBJ databases">
        <authorList>
            <person name="Zhirakovskaya E."/>
        </authorList>
    </citation>
    <scope>NUCLEOTIDE SEQUENCE</scope>
</reference>
<dbReference type="EMBL" id="UOFG01000033">
    <property type="protein sequence ID" value="VAW58356.1"/>
    <property type="molecule type" value="Genomic_DNA"/>
</dbReference>
<evidence type="ECO:0008006" key="2">
    <source>
        <dbReference type="Google" id="ProtNLM"/>
    </source>
</evidence>
<accession>A0A3B0XPS9</accession>
<dbReference type="AlphaFoldDB" id="A0A3B0XPS9"/>
<evidence type="ECO:0000313" key="1">
    <source>
        <dbReference type="EMBL" id="VAW58356.1"/>
    </source>
</evidence>
<proteinExistence type="predicted"/>
<organism evidence="1">
    <name type="scientific">hydrothermal vent metagenome</name>
    <dbReference type="NCBI Taxonomy" id="652676"/>
    <lineage>
        <taxon>unclassified sequences</taxon>
        <taxon>metagenomes</taxon>
        <taxon>ecological metagenomes</taxon>
    </lineage>
</organism>